<dbReference type="InterPro" id="IPR043128">
    <property type="entry name" value="Rev_trsase/Diguanyl_cyclase"/>
</dbReference>
<dbReference type="Pfam" id="PF00990">
    <property type="entry name" value="GGDEF"/>
    <property type="match status" value="1"/>
</dbReference>
<dbReference type="SUPFAM" id="SSF141868">
    <property type="entry name" value="EAL domain-like"/>
    <property type="match status" value="1"/>
</dbReference>
<accession>A0A3E3DXZ6</accession>
<dbReference type="PROSITE" id="PS50887">
    <property type="entry name" value="GGDEF"/>
    <property type="match status" value="1"/>
</dbReference>
<dbReference type="CDD" id="cd01948">
    <property type="entry name" value="EAL"/>
    <property type="match status" value="1"/>
</dbReference>
<evidence type="ECO:0000313" key="4">
    <source>
        <dbReference type="Proteomes" id="UP000261212"/>
    </source>
</evidence>
<dbReference type="InterPro" id="IPR029016">
    <property type="entry name" value="GAF-like_dom_sf"/>
</dbReference>
<evidence type="ECO:0000259" key="2">
    <source>
        <dbReference type="PROSITE" id="PS50887"/>
    </source>
</evidence>
<comment type="caution">
    <text evidence="3">The sequence shown here is derived from an EMBL/GenBank/DDBJ whole genome shotgun (WGS) entry which is preliminary data.</text>
</comment>
<dbReference type="Pfam" id="PF00563">
    <property type="entry name" value="EAL"/>
    <property type="match status" value="1"/>
</dbReference>
<dbReference type="Gene3D" id="3.20.20.450">
    <property type="entry name" value="EAL domain"/>
    <property type="match status" value="1"/>
</dbReference>
<dbReference type="InterPro" id="IPR001633">
    <property type="entry name" value="EAL_dom"/>
</dbReference>
<dbReference type="PANTHER" id="PTHR33121:SF71">
    <property type="entry name" value="OXYGEN SENSOR PROTEIN DOSP"/>
    <property type="match status" value="1"/>
</dbReference>
<dbReference type="SMART" id="SM00267">
    <property type="entry name" value="GGDEF"/>
    <property type="match status" value="1"/>
</dbReference>
<feature type="domain" description="EAL" evidence="1">
    <location>
        <begin position="449"/>
        <end position="702"/>
    </location>
</feature>
<dbReference type="InterPro" id="IPR029787">
    <property type="entry name" value="Nucleotide_cyclase"/>
</dbReference>
<dbReference type="AlphaFoldDB" id="A0A3E3DXZ6"/>
<feature type="domain" description="GGDEF" evidence="2">
    <location>
        <begin position="324"/>
        <end position="447"/>
    </location>
</feature>
<dbReference type="NCBIfam" id="TIGR00254">
    <property type="entry name" value="GGDEF"/>
    <property type="match status" value="1"/>
</dbReference>
<dbReference type="PANTHER" id="PTHR33121">
    <property type="entry name" value="CYCLIC DI-GMP PHOSPHODIESTERASE PDEF"/>
    <property type="match status" value="1"/>
</dbReference>
<dbReference type="InterPro" id="IPR035919">
    <property type="entry name" value="EAL_sf"/>
</dbReference>
<protein>
    <submittedName>
        <fullName evidence="3">Bifunctional diguanylate cyclase/phosphodiesterase</fullName>
    </submittedName>
</protein>
<name>A0A3E3DXZ6_9FIRM</name>
<dbReference type="Gene3D" id="3.30.450.40">
    <property type="match status" value="1"/>
</dbReference>
<proteinExistence type="predicted"/>
<dbReference type="SMART" id="SM00052">
    <property type="entry name" value="EAL"/>
    <property type="match status" value="1"/>
</dbReference>
<dbReference type="CDD" id="cd01949">
    <property type="entry name" value="GGDEF"/>
    <property type="match status" value="1"/>
</dbReference>
<dbReference type="SUPFAM" id="SSF55073">
    <property type="entry name" value="Nucleotide cyclase"/>
    <property type="match status" value="1"/>
</dbReference>
<dbReference type="InterPro" id="IPR050706">
    <property type="entry name" value="Cyclic-di-GMP_PDE-like"/>
</dbReference>
<evidence type="ECO:0000313" key="3">
    <source>
        <dbReference type="EMBL" id="RGD74144.1"/>
    </source>
</evidence>
<dbReference type="PROSITE" id="PS50883">
    <property type="entry name" value="EAL"/>
    <property type="match status" value="1"/>
</dbReference>
<reference evidence="3 4" key="1">
    <citation type="submission" date="2018-08" db="EMBL/GenBank/DDBJ databases">
        <title>A genome reference for cultivated species of the human gut microbiota.</title>
        <authorList>
            <person name="Zou Y."/>
            <person name="Xue W."/>
            <person name="Luo G."/>
        </authorList>
    </citation>
    <scope>NUCLEOTIDE SEQUENCE [LARGE SCALE GENOMIC DNA]</scope>
    <source>
        <strain evidence="3 4">AM25-6</strain>
    </source>
</reference>
<dbReference type="Proteomes" id="UP000261212">
    <property type="component" value="Unassembled WGS sequence"/>
</dbReference>
<dbReference type="GO" id="GO:0071111">
    <property type="term" value="F:cyclic-guanylate-specific phosphodiesterase activity"/>
    <property type="evidence" value="ECO:0007669"/>
    <property type="project" value="InterPro"/>
</dbReference>
<dbReference type="RefSeq" id="WP_117531997.1">
    <property type="nucleotide sequence ID" value="NZ_QUSM01000003.1"/>
</dbReference>
<dbReference type="SUPFAM" id="SSF55781">
    <property type="entry name" value="GAF domain-like"/>
    <property type="match status" value="1"/>
</dbReference>
<dbReference type="EMBL" id="QUSM01000003">
    <property type="protein sequence ID" value="RGD74144.1"/>
    <property type="molecule type" value="Genomic_DNA"/>
</dbReference>
<gene>
    <name evidence="3" type="ORF">DW687_05090</name>
</gene>
<sequence>MEYDEICSLIINEMDNLIYISDVDKYELIYMNKTARESFNIDEKEDYRGKKCYKVLRGLDSPCEFCTNKLINEDSFYTWESFNPLLGEYFIVRDKVVNIDGKKARLEIATDITQKESEKRKLEYELYKEETIVNCARTLSGDRNIQAAINKLLEIVCGFYNGSRAYIFEIDYENKVFSNTYEYCTKNVTEEIDNLQNLPITLIDDWLYQFNKEGEFYISALGEKYDKNSPAYKILSSQGIDSLIAAPLIKDGQITGFLGVDDPKKNINDLTLIKTLTYFIMNDVDKEKLLNTLNKMSYYDALTDLGNRNHYINVVEHFNENPPENIGTVYIDVNGLKLINDSYGHDYGDILLKQTAELLKKVYDKHIFRVGGDEFVALCPNIEKHEFEKSVSRLRHLLKKEEEINISIGAVWDKGKTELEKLIKNADNLMYLEKQSYYKSNLVKEHNYRSEVSKKLIREIANNKFTVLLQPQIETSTGKISGAEALVRKIDDDGNLITPDKFISSYEAKNIIRHVDLFVLESVCKILDKWRSENKPLIAISINLSRVTVMEYNIIDKICAICDHYDIPHNFINIEVTESISKMSDAVLFEIIERLRKEGFTISLDDFGSDYSNLSILTKIEFDNLKIDKSIIDNINNNPNARIIIEHVIDMCKHIEKTKTVAEGVETKEQFDMLENYKCDFIQGYYFSKPITVEEFENKYLD</sequence>
<evidence type="ECO:0000259" key="1">
    <source>
        <dbReference type="PROSITE" id="PS50883"/>
    </source>
</evidence>
<dbReference type="Gene3D" id="3.30.70.270">
    <property type="match status" value="1"/>
</dbReference>
<organism evidence="3 4">
    <name type="scientific">Anaerofustis stercorihominis</name>
    <dbReference type="NCBI Taxonomy" id="214853"/>
    <lineage>
        <taxon>Bacteria</taxon>
        <taxon>Bacillati</taxon>
        <taxon>Bacillota</taxon>
        <taxon>Clostridia</taxon>
        <taxon>Eubacteriales</taxon>
        <taxon>Eubacteriaceae</taxon>
        <taxon>Anaerofustis</taxon>
    </lineage>
</organism>
<dbReference type="InterPro" id="IPR000160">
    <property type="entry name" value="GGDEF_dom"/>
</dbReference>